<evidence type="ECO:0000256" key="2">
    <source>
        <dbReference type="ARBA" id="ARBA00022714"/>
    </source>
</evidence>
<evidence type="ECO:0000256" key="5">
    <source>
        <dbReference type="ARBA" id="ARBA00023004"/>
    </source>
</evidence>
<sequence length="363" mass="40556">MAKATEYKLGPNTFPRGWFVIAESSELGEDPLALRFFERDLALYRGKDSGQPVLLDAYCGHMGTHLTASTSAAIATDNSHIEGDNIRCPYHGWRYGPDGKVNDIPYYDGPCPRSSAITAYPTREIMGCIMMWFDPDGLEPQFEPPMLAEWNDEAWVNWDLDHLGEIDMHPIEVIDNMADARHLGPTHGAPCEYFENEYKDHIIIQRQGGVLASYGCMLQSTTWYTGPGILLSKQEFGGQEIYELIANTPVDDGKIKVWHGALHKSANPVATDEDRAIAKEVQVGALAAFAADFSVWANKRSATRIIQLPTDGPFNRGRDWYRQFHLEIDNVPSQQQKINGKAHVKDMPEPPAEAIAFGAELFE</sequence>
<comment type="caution">
    <text evidence="8">The sequence shown here is derived from an EMBL/GenBank/DDBJ whole genome shotgun (WGS) entry which is preliminary data.</text>
</comment>
<keyword evidence="2" id="KW-0001">2Fe-2S</keyword>
<dbReference type="EC" id="1.14.15.30" evidence="8"/>
<evidence type="ECO:0000256" key="4">
    <source>
        <dbReference type="ARBA" id="ARBA00023002"/>
    </source>
</evidence>
<evidence type="ECO:0000259" key="7">
    <source>
        <dbReference type="PROSITE" id="PS51296"/>
    </source>
</evidence>
<dbReference type="PANTHER" id="PTHR21266">
    <property type="entry name" value="IRON-SULFUR DOMAIN CONTAINING PROTEIN"/>
    <property type="match status" value="1"/>
</dbReference>
<reference evidence="8" key="1">
    <citation type="submission" date="2021-12" db="EMBL/GenBank/DDBJ databases">
        <authorList>
            <person name="Rodrigo-Torres L."/>
            <person name="Arahal R. D."/>
            <person name="Lucena T."/>
        </authorList>
    </citation>
    <scope>NUCLEOTIDE SEQUENCE</scope>
    <source>
        <strain evidence="8">CECT 8267</strain>
    </source>
</reference>
<dbReference type="EMBL" id="CAKLPX010000002">
    <property type="protein sequence ID" value="CAH0991969.1"/>
    <property type="molecule type" value="Genomic_DNA"/>
</dbReference>
<dbReference type="InterPro" id="IPR017941">
    <property type="entry name" value="Rieske_2Fe-2S"/>
</dbReference>
<dbReference type="CDD" id="cd03469">
    <property type="entry name" value="Rieske_RO_Alpha_N"/>
    <property type="match status" value="1"/>
</dbReference>
<comment type="cofactor">
    <cofactor evidence="1">
        <name>Fe cation</name>
        <dbReference type="ChEBI" id="CHEBI:24875"/>
    </cofactor>
</comment>
<evidence type="ECO:0000313" key="8">
    <source>
        <dbReference type="EMBL" id="CAH0991969.1"/>
    </source>
</evidence>
<organism evidence="8 9">
    <name type="scientific">Sinobacterium norvegicum</name>
    <dbReference type="NCBI Taxonomy" id="1641715"/>
    <lineage>
        <taxon>Bacteria</taxon>
        <taxon>Pseudomonadati</taxon>
        <taxon>Pseudomonadota</taxon>
        <taxon>Gammaproteobacteria</taxon>
        <taxon>Cellvibrionales</taxon>
        <taxon>Spongiibacteraceae</taxon>
        <taxon>Sinobacterium</taxon>
    </lineage>
</organism>
<dbReference type="PANTHER" id="PTHR21266:SF60">
    <property type="entry name" value="3-KETOSTEROID-9-ALPHA-MONOOXYGENASE, OXYGENASE COMPONENT"/>
    <property type="match status" value="1"/>
</dbReference>
<dbReference type="InterPro" id="IPR045605">
    <property type="entry name" value="KshA-like_C"/>
</dbReference>
<keyword evidence="4 8" id="KW-0560">Oxidoreductase</keyword>
<dbReference type="Pfam" id="PF00355">
    <property type="entry name" value="Rieske"/>
    <property type="match status" value="1"/>
</dbReference>
<dbReference type="SUPFAM" id="SSF55961">
    <property type="entry name" value="Bet v1-like"/>
    <property type="match status" value="1"/>
</dbReference>
<protein>
    <submittedName>
        <fullName evidence="8">3-ketosteroid-9-alpha-monooxygenase, oxygenase component</fullName>
        <ecNumber evidence="8">1.14.15.30</ecNumber>
    </submittedName>
</protein>
<dbReference type="InterPro" id="IPR050584">
    <property type="entry name" value="Cholesterol_7-desaturase"/>
</dbReference>
<dbReference type="PROSITE" id="PS51296">
    <property type="entry name" value="RIESKE"/>
    <property type="match status" value="1"/>
</dbReference>
<evidence type="ECO:0000313" key="9">
    <source>
        <dbReference type="Proteomes" id="UP000838100"/>
    </source>
</evidence>
<dbReference type="Pfam" id="PF19298">
    <property type="entry name" value="KshA_C"/>
    <property type="match status" value="1"/>
</dbReference>
<evidence type="ECO:0000256" key="6">
    <source>
        <dbReference type="ARBA" id="ARBA00023014"/>
    </source>
</evidence>
<evidence type="ECO:0000256" key="3">
    <source>
        <dbReference type="ARBA" id="ARBA00022723"/>
    </source>
</evidence>
<proteinExistence type="predicted"/>
<feature type="domain" description="Rieske" evidence="7">
    <location>
        <begin position="18"/>
        <end position="131"/>
    </location>
</feature>
<dbReference type="GO" id="GO:0036200">
    <property type="term" value="F:3-ketosteroid 9-alpha-monooxygenase activity"/>
    <property type="evidence" value="ECO:0007669"/>
    <property type="project" value="UniProtKB-EC"/>
</dbReference>
<dbReference type="Gene3D" id="3.90.380.10">
    <property type="entry name" value="Naphthalene 1,2-dioxygenase Alpha Subunit, Chain A, domain 1"/>
    <property type="match status" value="1"/>
</dbReference>
<accession>A0ABM9AG54</accession>
<name>A0ABM9AG54_9GAMM</name>
<dbReference type="RefSeq" id="WP_237444668.1">
    <property type="nucleotide sequence ID" value="NZ_CAKLPX010000002.1"/>
</dbReference>
<keyword evidence="5" id="KW-0408">Iron</keyword>
<dbReference type="SUPFAM" id="SSF50022">
    <property type="entry name" value="ISP domain"/>
    <property type="match status" value="1"/>
</dbReference>
<evidence type="ECO:0000256" key="1">
    <source>
        <dbReference type="ARBA" id="ARBA00001962"/>
    </source>
</evidence>
<dbReference type="Proteomes" id="UP000838100">
    <property type="component" value="Unassembled WGS sequence"/>
</dbReference>
<keyword evidence="6" id="KW-0411">Iron-sulfur</keyword>
<gene>
    <name evidence="8" type="primary">kshA_1</name>
    <name evidence="8" type="ORF">SIN8267_02084</name>
</gene>
<keyword evidence="9" id="KW-1185">Reference proteome</keyword>
<dbReference type="Gene3D" id="2.102.10.10">
    <property type="entry name" value="Rieske [2Fe-2S] iron-sulphur domain"/>
    <property type="match status" value="1"/>
</dbReference>
<keyword evidence="3" id="KW-0479">Metal-binding</keyword>
<dbReference type="InterPro" id="IPR036922">
    <property type="entry name" value="Rieske_2Fe-2S_sf"/>
</dbReference>